<dbReference type="InterPro" id="IPR008030">
    <property type="entry name" value="NmrA-like"/>
</dbReference>
<dbReference type="Gene3D" id="3.90.25.10">
    <property type="entry name" value="UDP-galactose 4-epimerase, domain 1"/>
    <property type="match status" value="1"/>
</dbReference>
<keyword evidence="3" id="KW-1185">Reference proteome</keyword>
<dbReference type="Proteomes" id="UP000653472">
    <property type="component" value="Unassembled WGS sequence"/>
</dbReference>
<dbReference type="InterPro" id="IPR051604">
    <property type="entry name" value="Ergot_Alk_Oxidoreductase"/>
</dbReference>
<name>A0A970BAM4_9GAMM</name>
<proteinExistence type="predicted"/>
<dbReference type="SUPFAM" id="SSF51735">
    <property type="entry name" value="NAD(P)-binding Rossmann-fold domains"/>
    <property type="match status" value="1"/>
</dbReference>
<dbReference type="InterPro" id="IPR036291">
    <property type="entry name" value="NAD(P)-bd_dom_sf"/>
</dbReference>
<dbReference type="AlphaFoldDB" id="A0A970BAM4"/>
<organism evidence="2 3">
    <name type="scientific">Solimonas marina</name>
    <dbReference type="NCBI Taxonomy" id="2714601"/>
    <lineage>
        <taxon>Bacteria</taxon>
        <taxon>Pseudomonadati</taxon>
        <taxon>Pseudomonadota</taxon>
        <taxon>Gammaproteobacteria</taxon>
        <taxon>Nevskiales</taxon>
        <taxon>Nevskiaceae</taxon>
        <taxon>Solimonas</taxon>
    </lineage>
</organism>
<dbReference type="PANTHER" id="PTHR43162">
    <property type="match status" value="1"/>
</dbReference>
<dbReference type="Gene3D" id="3.40.50.720">
    <property type="entry name" value="NAD(P)-binding Rossmann-like Domain"/>
    <property type="match status" value="1"/>
</dbReference>
<dbReference type="PANTHER" id="PTHR43162:SF1">
    <property type="entry name" value="PRESTALK A DIFFERENTIATION PROTEIN A"/>
    <property type="match status" value="1"/>
</dbReference>
<feature type="domain" description="NmrA-like" evidence="1">
    <location>
        <begin position="2"/>
        <end position="226"/>
    </location>
</feature>
<dbReference type="RefSeq" id="WP_168148849.1">
    <property type="nucleotide sequence ID" value="NZ_JAAVXB010000008.1"/>
</dbReference>
<comment type="caution">
    <text evidence="2">The sequence shown here is derived from an EMBL/GenBank/DDBJ whole genome shotgun (WGS) entry which is preliminary data.</text>
</comment>
<sequence length="293" mass="31903">MITVFGATGTIGQRLCAELSAADAPYRCAVRDPARALAVLPAGARCVQADMQVPASLMATLQGVQALFLLSSHDAKMAKNQIAVIDAAVTISRSRTPLHIVKLSGGPYMRPELPLQVSRQHLAIEDALQRSGLPYTILRPAFLHQNLLRFASRIAQHRELTAPFGEQSIAMVDADDVAAAAARILLAPGGHDRRTYSLTGERAWRMQEIAQTLSAVVGHRVRYRSPPVWLAGVAQRLAGVDAEEVKHNLEMVRCVYRAGLGAYTSTDLSRLLGRAPRTMQTFLERHRAAFVPS</sequence>
<protein>
    <submittedName>
        <fullName evidence="2">NmrA family NAD(P)-binding protein</fullName>
    </submittedName>
</protein>
<dbReference type="EMBL" id="JAAVXB010000008">
    <property type="protein sequence ID" value="NKF23526.1"/>
    <property type="molecule type" value="Genomic_DNA"/>
</dbReference>
<evidence type="ECO:0000259" key="1">
    <source>
        <dbReference type="Pfam" id="PF05368"/>
    </source>
</evidence>
<evidence type="ECO:0000313" key="2">
    <source>
        <dbReference type="EMBL" id="NKF23526.1"/>
    </source>
</evidence>
<accession>A0A970BAM4</accession>
<gene>
    <name evidence="2" type="ORF">G7Y82_14495</name>
</gene>
<reference evidence="2" key="1">
    <citation type="submission" date="2020-03" db="EMBL/GenBank/DDBJ databases">
        <title>Solimonas marina sp. nov., isolated from deep seawater of the Pacific Ocean.</title>
        <authorList>
            <person name="Liu X."/>
            <person name="Lai Q."/>
            <person name="Sun F."/>
            <person name="Gai Y."/>
            <person name="Li G."/>
            <person name="Shao Z."/>
        </authorList>
    </citation>
    <scope>NUCLEOTIDE SEQUENCE</scope>
    <source>
        <strain evidence="2">C16B3</strain>
    </source>
</reference>
<evidence type="ECO:0000313" key="3">
    <source>
        <dbReference type="Proteomes" id="UP000653472"/>
    </source>
</evidence>
<dbReference type="Pfam" id="PF05368">
    <property type="entry name" value="NmrA"/>
    <property type="match status" value="1"/>
</dbReference>